<evidence type="ECO:0000313" key="9">
    <source>
        <dbReference type="EMBL" id="SMQ53261.1"/>
    </source>
</evidence>
<evidence type="ECO:0000256" key="1">
    <source>
        <dbReference type="ARBA" id="ARBA00004141"/>
    </source>
</evidence>
<dbReference type="Proteomes" id="UP000215127">
    <property type="component" value="Chromosome 8"/>
</dbReference>
<keyword evidence="3 7" id="KW-1133">Transmembrane helix</keyword>
<keyword evidence="2 7" id="KW-0812">Transmembrane</keyword>
<evidence type="ECO:0000259" key="8">
    <source>
        <dbReference type="Pfam" id="PF20684"/>
    </source>
</evidence>
<evidence type="ECO:0000313" key="10">
    <source>
        <dbReference type="Proteomes" id="UP000215127"/>
    </source>
</evidence>
<comment type="subcellular location">
    <subcellularLocation>
        <location evidence="1">Membrane</location>
        <topology evidence="1">Multi-pass membrane protein</topology>
    </subcellularLocation>
</comment>
<feature type="transmembrane region" description="Helical" evidence="7">
    <location>
        <begin position="264"/>
        <end position="284"/>
    </location>
</feature>
<dbReference type="AlphaFoldDB" id="A0A1X7S1F1"/>
<evidence type="ECO:0000256" key="3">
    <source>
        <dbReference type="ARBA" id="ARBA00022989"/>
    </source>
</evidence>
<comment type="similarity">
    <text evidence="5">Belongs to the SAT4 family.</text>
</comment>
<protein>
    <recommendedName>
        <fullName evidence="8">Rhodopsin domain-containing protein</fullName>
    </recommendedName>
</protein>
<dbReference type="InterPro" id="IPR049326">
    <property type="entry name" value="Rhodopsin_dom_fungi"/>
</dbReference>
<accession>A0A1X7S1F1</accession>
<dbReference type="PANTHER" id="PTHR33048:SF47">
    <property type="entry name" value="INTEGRAL MEMBRANE PROTEIN-RELATED"/>
    <property type="match status" value="1"/>
</dbReference>
<evidence type="ECO:0000256" key="7">
    <source>
        <dbReference type="SAM" id="Phobius"/>
    </source>
</evidence>
<name>A0A1X7S1F1_ZYMT9</name>
<feature type="transmembrane region" description="Helical" evidence="7">
    <location>
        <begin position="108"/>
        <end position="126"/>
    </location>
</feature>
<feature type="transmembrane region" description="Helical" evidence="7">
    <location>
        <begin position="147"/>
        <end position="169"/>
    </location>
</feature>
<proteinExistence type="inferred from homology"/>
<evidence type="ECO:0000256" key="2">
    <source>
        <dbReference type="ARBA" id="ARBA00022692"/>
    </source>
</evidence>
<dbReference type="Pfam" id="PF20684">
    <property type="entry name" value="Fung_rhodopsin"/>
    <property type="match status" value="1"/>
</dbReference>
<evidence type="ECO:0000256" key="4">
    <source>
        <dbReference type="ARBA" id="ARBA00023136"/>
    </source>
</evidence>
<keyword evidence="10" id="KW-1185">Reference proteome</keyword>
<evidence type="ECO:0000256" key="5">
    <source>
        <dbReference type="ARBA" id="ARBA00038359"/>
    </source>
</evidence>
<organism evidence="9 10">
    <name type="scientific">Zymoseptoria tritici (strain ST99CH_3D7)</name>
    <dbReference type="NCBI Taxonomy" id="1276538"/>
    <lineage>
        <taxon>Eukaryota</taxon>
        <taxon>Fungi</taxon>
        <taxon>Dikarya</taxon>
        <taxon>Ascomycota</taxon>
        <taxon>Pezizomycotina</taxon>
        <taxon>Dothideomycetes</taxon>
        <taxon>Dothideomycetidae</taxon>
        <taxon>Mycosphaerellales</taxon>
        <taxon>Mycosphaerellaceae</taxon>
        <taxon>Zymoseptoria</taxon>
    </lineage>
</organism>
<dbReference type="InterPro" id="IPR052337">
    <property type="entry name" value="SAT4-like"/>
</dbReference>
<sequence length="405" mass="44070">MFREDIDDSIPGDSGAALGPTAAHLNRGDVGWGALGPAIAFTALATVVVGMRWYARARIVRCIGLDDWVILLSLLCAITMCILIGIAVHSGIGITTPTSPLLFHHTTLIARLIVANNSLWSLTVNITKSSILTQYLRIFSSPRTRTICYILLFLLLPATCWGIFGGIFLCNPTAKLWNPEISGHCRNAQTYWVSVASVDIFLDLAILILPIPAIAALHLPRKQRVATLCVFLLGFVVCAVSVIRLATVLAIAQQGDFVMSGIWAIIWSVVEANVGIVCASLLALKCLIVKLWPGLLEEEEEDEDGNLRVPKRAMEVAMITDDDEKESGRPVGFWRTGDSETATLEQSGSSWSTLKKSEGESSSAGRCRIQPAMGPFVPTRRPELINREEEGLSFEEVLQMAHCGS</sequence>
<keyword evidence="4 7" id="KW-0472">Membrane</keyword>
<feature type="transmembrane region" description="Helical" evidence="7">
    <location>
        <begin position="189"/>
        <end position="213"/>
    </location>
</feature>
<feature type="transmembrane region" description="Helical" evidence="7">
    <location>
        <begin position="67"/>
        <end position="88"/>
    </location>
</feature>
<feature type="domain" description="Rhodopsin" evidence="8">
    <location>
        <begin position="51"/>
        <end position="289"/>
    </location>
</feature>
<dbReference type="GO" id="GO:0016020">
    <property type="term" value="C:membrane"/>
    <property type="evidence" value="ECO:0007669"/>
    <property type="project" value="UniProtKB-SubCell"/>
</dbReference>
<dbReference type="EMBL" id="LT853699">
    <property type="protein sequence ID" value="SMQ53261.1"/>
    <property type="molecule type" value="Genomic_DNA"/>
</dbReference>
<feature type="transmembrane region" description="Helical" evidence="7">
    <location>
        <begin position="34"/>
        <end position="55"/>
    </location>
</feature>
<reference evidence="9 10" key="1">
    <citation type="submission" date="2016-06" db="EMBL/GenBank/DDBJ databases">
        <authorList>
            <person name="Kjaerup R.B."/>
            <person name="Dalgaard T.S."/>
            <person name="Juul-Madsen H.R."/>
        </authorList>
    </citation>
    <scope>NUCLEOTIDE SEQUENCE [LARGE SCALE GENOMIC DNA]</scope>
</reference>
<feature type="compositionally biased region" description="Polar residues" evidence="6">
    <location>
        <begin position="344"/>
        <end position="364"/>
    </location>
</feature>
<feature type="region of interest" description="Disordered" evidence="6">
    <location>
        <begin position="344"/>
        <end position="373"/>
    </location>
</feature>
<gene>
    <name evidence="9" type="ORF">ZT3D7_G8414</name>
</gene>
<feature type="transmembrane region" description="Helical" evidence="7">
    <location>
        <begin position="225"/>
        <end position="252"/>
    </location>
</feature>
<dbReference type="PANTHER" id="PTHR33048">
    <property type="entry name" value="PTH11-LIKE INTEGRAL MEMBRANE PROTEIN (AFU_ORTHOLOGUE AFUA_5G11245)"/>
    <property type="match status" value="1"/>
</dbReference>
<evidence type="ECO:0000256" key="6">
    <source>
        <dbReference type="SAM" id="MobiDB-lite"/>
    </source>
</evidence>
<dbReference type="STRING" id="1276538.A0A1X7S1F1"/>